<dbReference type="InterPro" id="IPR011009">
    <property type="entry name" value="Kinase-like_dom_sf"/>
</dbReference>
<sequence length="173" mass="20491">LRQDNPWTDSWENFFAHALRRFFEIDQSVNGPSSEIANLCYGIFQSVIPRLLGPLENQVQKLKPCLIHGDLWPGNLAVNTATKRVIIFDACSFWGYNEYDLAEWGPSQLKFSHYILEQYHMYIPRSSPKDEYDDIIRLYFLRFNLHDSAPFPSLPVYRKRFIYAFRRLKPVPR</sequence>
<name>A0A8E2F1D7_9PEZI</name>
<dbReference type="Gene3D" id="3.90.1200.10">
    <property type="match status" value="1"/>
</dbReference>
<gene>
    <name evidence="3" type="ORF">AOQ84DRAFT_293770</name>
</gene>
<evidence type="ECO:0000256" key="1">
    <source>
        <dbReference type="ARBA" id="ARBA00011961"/>
    </source>
</evidence>
<dbReference type="EMBL" id="KV749711">
    <property type="protein sequence ID" value="OCL08128.1"/>
    <property type="molecule type" value="Genomic_DNA"/>
</dbReference>
<evidence type="ECO:0000256" key="2">
    <source>
        <dbReference type="ARBA" id="ARBA00048655"/>
    </source>
</evidence>
<dbReference type="Pfam" id="PF03881">
    <property type="entry name" value="Fructosamin_kin"/>
    <property type="match status" value="1"/>
</dbReference>
<keyword evidence="4" id="KW-1185">Reference proteome</keyword>
<dbReference type="PANTHER" id="PTHR12149">
    <property type="entry name" value="FRUCTOSAMINE 3 KINASE-RELATED PROTEIN"/>
    <property type="match status" value="1"/>
</dbReference>
<dbReference type="GO" id="GO:0102193">
    <property type="term" value="F:protein-ribulosamine 3-kinase activity"/>
    <property type="evidence" value="ECO:0007669"/>
    <property type="project" value="UniProtKB-EC"/>
</dbReference>
<proteinExistence type="predicted"/>
<evidence type="ECO:0000313" key="3">
    <source>
        <dbReference type="EMBL" id="OCL08128.1"/>
    </source>
</evidence>
<dbReference type="SUPFAM" id="SSF56112">
    <property type="entry name" value="Protein kinase-like (PK-like)"/>
    <property type="match status" value="1"/>
</dbReference>
<evidence type="ECO:0000313" key="4">
    <source>
        <dbReference type="Proteomes" id="UP000250140"/>
    </source>
</evidence>
<feature type="non-terminal residue" evidence="3">
    <location>
        <position position="1"/>
    </location>
</feature>
<dbReference type="Proteomes" id="UP000250140">
    <property type="component" value="Unassembled WGS sequence"/>
</dbReference>
<organism evidence="3 4">
    <name type="scientific">Glonium stellatum</name>
    <dbReference type="NCBI Taxonomy" id="574774"/>
    <lineage>
        <taxon>Eukaryota</taxon>
        <taxon>Fungi</taxon>
        <taxon>Dikarya</taxon>
        <taxon>Ascomycota</taxon>
        <taxon>Pezizomycotina</taxon>
        <taxon>Dothideomycetes</taxon>
        <taxon>Pleosporomycetidae</taxon>
        <taxon>Gloniales</taxon>
        <taxon>Gloniaceae</taxon>
        <taxon>Glonium</taxon>
    </lineage>
</organism>
<dbReference type="InterPro" id="IPR016477">
    <property type="entry name" value="Fructo-/Ketosamine-3-kinase"/>
</dbReference>
<comment type="catalytic activity">
    <reaction evidence="2">
        <text>N(6)-D-ribulosyl-L-lysyl-[protein] + ATP = N(6)-(3-O-phospho-D-ribulosyl)-L-lysyl-[protein] + ADP + H(+)</text>
        <dbReference type="Rhea" id="RHEA:48432"/>
        <dbReference type="Rhea" id="RHEA-COMP:12103"/>
        <dbReference type="Rhea" id="RHEA-COMP:12104"/>
        <dbReference type="ChEBI" id="CHEBI:15378"/>
        <dbReference type="ChEBI" id="CHEBI:30616"/>
        <dbReference type="ChEBI" id="CHEBI:90418"/>
        <dbReference type="ChEBI" id="CHEBI:90420"/>
        <dbReference type="ChEBI" id="CHEBI:456216"/>
        <dbReference type="EC" id="2.7.1.172"/>
    </reaction>
    <physiologicalReaction direction="left-to-right" evidence="2">
        <dbReference type="Rhea" id="RHEA:48433"/>
    </physiologicalReaction>
</comment>
<dbReference type="PANTHER" id="PTHR12149:SF8">
    <property type="entry name" value="PROTEIN-RIBULOSAMINE 3-KINASE"/>
    <property type="match status" value="1"/>
</dbReference>
<protein>
    <recommendedName>
        <fullName evidence="1">protein-ribulosamine 3-kinase</fullName>
        <ecNumber evidence="1">2.7.1.172</ecNumber>
    </recommendedName>
</protein>
<dbReference type="EC" id="2.7.1.172" evidence="1"/>
<accession>A0A8E2F1D7</accession>
<dbReference type="OrthoDB" id="5772781at2759"/>
<reference evidence="3 4" key="1">
    <citation type="journal article" date="2016" name="Nat. Commun.">
        <title>Ectomycorrhizal ecology is imprinted in the genome of the dominant symbiotic fungus Cenococcum geophilum.</title>
        <authorList>
            <consortium name="DOE Joint Genome Institute"/>
            <person name="Peter M."/>
            <person name="Kohler A."/>
            <person name="Ohm R.A."/>
            <person name="Kuo A."/>
            <person name="Krutzmann J."/>
            <person name="Morin E."/>
            <person name="Arend M."/>
            <person name="Barry K.W."/>
            <person name="Binder M."/>
            <person name="Choi C."/>
            <person name="Clum A."/>
            <person name="Copeland A."/>
            <person name="Grisel N."/>
            <person name="Haridas S."/>
            <person name="Kipfer T."/>
            <person name="LaButti K."/>
            <person name="Lindquist E."/>
            <person name="Lipzen A."/>
            <person name="Maire R."/>
            <person name="Meier B."/>
            <person name="Mihaltcheva S."/>
            <person name="Molinier V."/>
            <person name="Murat C."/>
            <person name="Poggeler S."/>
            <person name="Quandt C.A."/>
            <person name="Sperisen C."/>
            <person name="Tritt A."/>
            <person name="Tisserant E."/>
            <person name="Crous P.W."/>
            <person name="Henrissat B."/>
            <person name="Nehls U."/>
            <person name="Egli S."/>
            <person name="Spatafora J.W."/>
            <person name="Grigoriev I.V."/>
            <person name="Martin F.M."/>
        </authorList>
    </citation>
    <scope>NUCLEOTIDE SEQUENCE [LARGE SCALE GENOMIC DNA]</scope>
    <source>
        <strain evidence="3 4">CBS 207.34</strain>
    </source>
</reference>
<dbReference type="AlphaFoldDB" id="A0A8E2F1D7"/>